<name>A0A1J1I293_9DIPT</name>
<reference evidence="1 2" key="1">
    <citation type="submission" date="2015-04" db="EMBL/GenBank/DDBJ databases">
        <authorList>
            <person name="Syromyatnikov M.Y."/>
            <person name="Popov V.N."/>
        </authorList>
    </citation>
    <scope>NUCLEOTIDE SEQUENCE [LARGE SCALE GENOMIC DNA]</scope>
</reference>
<gene>
    <name evidence="1" type="ORF">CLUMA_CG007962</name>
</gene>
<accession>A0A1J1I293</accession>
<evidence type="ECO:0000313" key="1">
    <source>
        <dbReference type="EMBL" id="CRK94455.1"/>
    </source>
</evidence>
<dbReference type="EMBL" id="CVRI01000038">
    <property type="protein sequence ID" value="CRK94455.1"/>
    <property type="molecule type" value="Genomic_DNA"/>
</dbReference>
<dbReference type="AlphaFoldDB" id="A0A1J1I293"/>
<protein>
    <submittedName>
        <fullName evidence="1">CLUMA_CG007962, isoform A</fullName>
    </submittedName>
</protein>
<proteinExistence type="predicted"/>
<organism evidence="1 2">
    <name type="scientific">Clunio marinus</name>
    <dbReference type="NCBI Taxonomy" id="568069"/>
    <lineage>
        <taxon>Eukaryota</taxon>
        <taxon>Metazoa</taxon>
        <taxon>Ecdysozoa</taxon>
        <taxon>Arthropoda</taxon>
        <taxon>Hexapoda</taxon>
        <taxon>Insecta</taxon>
        <taxon>Pterygota</taxon>
        <taxon>Neoptera</taxon>
        <taxon>Endopterygota</taxon>
        <taxon>Diptera</taxon>
        <taxon>Nematocera</taxon>
        <taxon>Chironomoidea</taxon>
        <taxon>Chironomidae</taxon>
        <taxon>Clunio</taxon>
    </lineage>
</organism>
<keyword evidence="2" id="KW-1185">Reference proteome</keyword>
<dbReference type="Proteomes" id="UP000183832">
    <property type="component" value="Unassembled WGS sequence"/>
</dbReference>
<sequence>MENASSSTLKMSLQITSNANRFRLRILIALIQFTDNKAQLARNVTKQQQNYPLNQFSFLKLLKSETFLRLKMKFETKRFLNGDKKEIEQRLRSRTPTEYTDS</sequence>
<evidence type="ECO:0000313" key="2">
    <source>
        <dbReference type="Proteomes" id="UP000183832"/>
    </source>
</evidence>